<evidence type="ECO:0000256" key="6">
    <source>
        <dbReference type="SAM" id="MobiDB-lite"/>
    </source>
</evidence>
<dbReference type="InterPro" id="IPR019787">
    <property type="entry name" value="Znf_PHD-finger"/>
</dbReference>
<evidence type="ECO:0000313" key="9">
    <source>
        <dbReference type="EMBL" id="RKP03129.1"/>
    </source>
</evidence>
<dbReference type="EMBL" id="ML014128">
    <property type="protein sequence ID" value="RKP03129.1"/>
    <property type="molecule type" value="Genomic_DNA"/>
</dbReference>
<feature type="domain" description="PHD-type" evidence="8">
    <location>
        <begin position="166"/>
        <end position="262"/>
    </location>
</feature>
<keyword evidence="1" id="KW-0479">Metal-binding</keyword>
<dbReference type="InterPro" id="IPR001965">
    <property type="entry name" value="Znf_PHD"/>
</dbReference>
<dbReference type="PANTHER" id="PTHR13793">
    <property type="entry name" value="PHD FINGER PROTEINS"/>
    <property type="match status" value="1"/>
</dbReference>
<sequence length="262" mass="29894">MTARPTPHRGGVLQTPQDGSPRVSSRHLAYNRWMEPHEDELARRVEYDLDDQDYQWLVATNARHAARGWSGEVYQISETLMETVMDRCEKIWFDLNKKVAKHPIDAIPYPEDINCAVCDDGECENSNAIVFCDGCNLAVHQDCYGVPYIPEGPWLCRKCMTSPEAPVSCILCPNEGGAFKRTDTNAWAHLVCANWIPEVVVANVVFMEPIDVSNITRDRWRLLCMFCHRRHGACIQCSNKHCYNAFHVTCANRKHLKMKVSP</sequence>
<evidence type="ECO:0008006" key="11">
    <source>
        <dbReference type="Google" id="ProtNLM"/>
    </source>
</evidence>
<dbReference type="GO" id="GO:0006357">
    <property type="term" value="P:regulation of transcription by RNA polymerase II"/>
    <property type="evidence" value="ECO:0007669"/>
    <property type="project" value="TreeGrafter"/>
</dbReference>
<keyword evidence="2" id="KW-0677">Repeat</keyword>
<dbReference type="SMART" id="SM00249">
    <property type="entry name" value="PHD"/>
    <property type="match status" value="2"/>
</dbReference>
<dbReference type="InterPro" id="IPR034732">
    <property type="entry name" value="EPHD"/>
</dbReference>
<evidence type="ECO:0000256" key="5">
    <source>
        <dbReference type="PROSITE-ProRule" id="PRU00146"/>
    </source>
</evidence>
<evidence type="ECO:0000259" key="8">
    <source>
        <dbReference type="PROSITE" id="PS51805"/>
    </source>
</evidence>
<evidence type="ECO:0000256" key="4">
    <source>
        <dbReference type="ARBA" id="ARBA00022833"/>
    </source>
</evidence>
<keyword evidence="3 5" id="KW-0863">Zinc-finger</keyword>
<evidence type="ECO:0000313" key="10">
    <source>
        <dbReference type="Proteomes" id="UP000274922"/>
    </source>
</evidence>
<dbReference type="OrthoDB" id="20839at2759"/>
<accession>A0A4V1IV80</accession>
<evidence type="ECO:0000256" key="1">
    <source>
        <dbReference type="ARBA" id="ARBA00022723"/>
    </source>
</evidence>
<keyword evidence="4" id="KW-0862">Zinc</keyword>
<evidence type="ECO:0000256" key="2">
    <source>
        <dbReference type="ARBA" id="ARBA00022737"/>
    </source>
</evidence>
<dbReference type="PANTHER" id="PTHR13793:SF107">
    <property type="entry name" value="BROMODOMAIN-CONTAINING PROTEIN HOMOLOG"/>
    <property type="match status" value="1"/>
</dbReference>
<dbReference type="STRING" id="1555241.A0A4V1IV80"/>
<organism evidence="9 10">
    <name type="scientific">Caulochytrium protostelioides</name>
    <dbReference type="NCBI Taxonomy" id="1555241"/>
    <lineage>
        <taxon>Eukaryota</taxon>
        <taxon>Fungi</taxon>
        <taxon>Fungi incertae sedis</taxon>
        <taxon>Chytridiomycota</taxon>
        <taxon>Chytridiomycota incertae sedis</taxon>
        <taxon>Chytridiomycetes</taxon>
        <taxon>Caulochytriales</taxon>
        <taxon>Caulochytriaceae</taxon>
        <taxon>Caulochytrium</taxon>
    </lineage>
</organism>
<dbReference type="Gene3D" id="3.30.40.10">
    <property type="entry name" value="Zinc/RING finger domain, C3HC4 (zinc finger)"/>
    <property type="match status" value="2"/>
</dbReference>
<dbReference type="AlphaFoldDB" id="A0A4V1IV80"/>
<reference evidence="10" key="1">
    <citation type="journal article" date="2018" name="Nat. Microbiol.">
        <title>Leveraging single-cell genomics to expand the fungal tree of life.</title>
        <authorList>
            <person name="Ahrendt S.R."/>
            <person name="Quandt C.A."/>
            <person name="Ciobanu D."/>
            <person name="Clum A."/>
            <person name="Salamov A."/>
            <person name="Andreopoulos B."/>
            <person name="Cheng J.F."/>
            <person name="Woyke T."/>
            <person name="Pelin A."/>
            <person name="Henrissat B."/>
            <person name="Reynolds N.K."/>
            <person name="Benny G.L."/>
            <person name="Smith M.E."/>
            <person name="James T.Y."/>
            <person name="Grigoriev I.V."/>
        </authorList>
    </citation>
    <scope>NUCLEOTIDE SEQUENCE [LARGE SCALE GENOMIC DNA]</scope>
    <source>
        <strain evidence="10">ATCC 52028</strain>
    </source>
</reference>
<feature type="non-terminal residue" evidence="9">
    <location>
        <position position="262"/>
    </location>
</feature>
<dbReference type="Proteomes" id="UP000274922">
    <property type="component" value="Unassembled WGS sequence"/>
</dbReference>
<keyword evidence="10" id="KW-1185">Reference proteome</keyword>
<dbReference type="PROSITE" id="PS51805">
    <property type="entry name" value="EPHD"/>
    <property type="match status" value="1"/>
</dbReference>
<protein>
    <recommendedName>
        <fullName evidence="11">PHD-type domain-containing protein</fullName>
    </recommendedName>
</protein>
<dbReference type="PROSITE" id="PS50016">
    <property type="entry name" value="ZF_PHD_2"/>
    <property type="match status" value="1"/>
</dbReference>
<proteinExistence type="predicted"/>
<dbReference type="InterPro" id="IPR019786">
    <property type="entry name" value="Zinc_finger_PHD-type_CS"/>
</dbReference>
<evidence type="ECO:0000256" key="3">
    <source>
        <dbReference type="ARBA" id="ARBA00022771"/>
    </source>
</evidence>
<dbReference type="InterPro" id="IPR050701">
    <property type="entry name" value="Histone_Mod_Regulator"/>
</dbReference>
<dbReference type="Pfam" id="PF10513">
    <property type="entry name" value="EPL1"/>
    <property type="match status" value="1"/>
</dbReference>
<feature type="domain" description="PHD-type" evidence="7">
    <location>
        <begin position="112"/>
        <end position="162"/>
    </location>
</feature>
<gene>
    <name evidence="9" type="ORF">CXG81DRAFT_9962</name>
</gene>
<dbReference type="PROSITE" id="PS01359">
    <property type="entry name" value="ZF_PHD_1"/>
    <property type="match status" value="1"/>
</dbReference>
<name>A0A4V1IV80_9FUNG</name>
<dbReference type="GO" id="GO:0008270">
    <property type="term" value="F:zinc ion binding"/>
    <property type="evidence" value="ECO:0007669"/>
    <property type="project" value="UniProtKB-KW"/>
</dbReference>
<dbReference type="CDD" id="cd15492">
    <property type="entry name" value="PHD_BRPF_JADE_like"/>
    <property type="match status" value="1"/>
</dbReference>
<dbReference type="InterPro" id="IPR013083">
    <property type="entry name" value="Znf_RING/FYVE/PHD"/>
</dbReference>
<feature type="region of interest" description="Disordered" evidence="6">
    <location>
        <begin position="1"/>
        <end position="24"/>
    </location>
</feature>
<dbReference type="InterPro" id="IPR019542">
    <property type="entry name" value="Enhancer_polycomb-like_N"/>
</dbReference>
<dbReference type="FunFam" id="3.30.40.10:FF:000008">
    <property type="entry name" value="Bromodomain containing 1, isoform CRA_a"/>
    <property type="match status" value="1"/>
</dbReference>
<dbReference type="InterPro" id="IPR011011">
    <property type="entry name" value="Znf_FYVE_PHD"/>
</dbReference>
<dbReference type="SUPFAM" id="SSF57903">
    <property type="entry name" value="FYVE/PHD zinc finger"/>
    <property type="match status" value="1"/>
</dbReference>
<evidence type="ECO:0000259" key="7">
    <source>
        <dbReference type="PROSITE" id="PS50016"/>
    </source>
</evidence>
<dbReference type="Pfam" id="PF13832">
    <property type="entry name" value="zf-HC5HC2H_2"/>
    <property type="match status" value="1"/>
</dbReference>
<dbReference type="Pfam" id="PF13831">
    <property type="entry name" value="PHD_2"/>
    <property type="match status" value="1"/>
</dbReference>